<dbReference type="Pfam" id="PF01638">
    <property type="entry name" value="HxlR"/>
    <property type="match status" value="1"/>
</dbReference>
<comment type="caution">
    <text evidence="2">The sequence shown here is derived from an EMBL/GenBank/DDBJ whole genome shotgun (WGS) entry which is preliminary data.</text>
</comment>
<evidence type="ECO:0000259" key="1">
    <source>
        <dbReference type="PROSITE" id="PS51118"/>
    </source>
</evidence>
<gene>
    <name evidence="2" type="ORF">NE686_14690</name>
</gene>
<evidence type="ECO:0000313" key="3">
    <source>
        <dbReference type="Proteomes" id="UP001524478"/>
    </source>
</evidence>
<proteinExistence type="predicted"/>
<evidence type="ECO:0000313" key="2">
    <source>
        <dbReference type="EMBL" id="MCQ4924348.1"/>
    </source>
</evidence>
<dbReference type="EMBL" id="JANGAC010000012">
    <property type="protein sequence ID" value="MCQ4924348.1"/>
    <property type="molecule type" value="Genomic_DNA"/>
</dbReference>
<protein>
    <submittedName>
        <fullName evidence="2">Winged helix-turn-helix transcriptional regulator</fullName>
    </submittedName>
</protein>
<reference evidence="2 3" key="1">
    <citation type="submission" date="2022-06" db="EMBL/GenBank/DDBJ databases">
        <title>Isolation of gut microbiota from human fecal samples.</title>
        <authorList>
            <person name="Pamer E.G."/>
            <person name="Barat B."/>
            <person name="Waligurski E."/>
            <person name="Medina S."/>
            <person name="Paddock L."/>
            <person name="Mostad J."/>
        </authorList>
    </citation>
    <scope>NUCLEOTIDE SEQUENCE [LARGE SCALE GENOMIC DNA]</scope>
    <source>
        <strain evidence="2 3">DFI.7.95</strain>
    </source>
</reference>
<keyword evidence="3" id="KW-1185">Reference proteome</keyword>
<dbReference type="Proteomes" id="UP001524478">
    <property type="component" value="Unassembled WGS sequence"/>
</dbReference>
<dbReference type="PROSITE" id="PS51118">
    <property type="entry name" value="HTH_HXLR"/>
    <property type="match status" value="1"/>
</dbReference>
<sequence length="101" mass="12123">MKNKISNGFQIVQDLIKLRWVPEILKSIHLGNQRYSDILRSIPYMSHTELNRKLSILIERNVIDKVVEEENTYYSLLSFGKDLVHIFYHLEDLEEKYFQHS</sequence>
<accession>A0ABT1SD00</accession>
<dbReference type="RefSeq" id="WP_216561462.1">
    <property type="nucleotide sequence ID" value="NZ_JAHLOH010000047.1"/>
</dbReference>
<feature type="domain" description="HTH hxlR-type" evidence="1">
    <location>
        <begin position="6"/>
        <end position="101"/>
    </location>
</feature>
<name>A0ABT1SD00_9FIRM</name>
<dbReference type="InterPro" id="IPR002577">
    <property type="entry name" value="HTH_HxlR"/>
</dbReference>
<organism evidence="2 3">
    <name type="scientific">Tissierella carlieri</name>
    <dbReference type="NCBI Taxonomy" id="689904"/>
    <lineage>
        <taxon>Bacteria</taxon>
        <taxon>Bacillati</taxon>
        <taxon>Bacillota</taxon>
        <taxon>Tissierellia</taxon>
        <taxon>Tissierellales</taxon>
        <taxon>Tissierellaceae</taxon>
        <taxon>Tissierella</taxon>
    </lineage>
</organism>